<dbReference type="AlphaFoldDB" id="A0A1V9WYC3"/>
<proteinExistence type="inferred from homology"/>
<gene>
    <name evidence="5" type="ORF">BIW11_05017</name>
</gene>
<accession>A0A1V9WYC3</accession>
<evidence type="ECO:0000313" key="5">
    <source>
        <dbReference type="EMBL" id="OQR66273.1"/>
    </source>
</evidence>
<dbReference type="GO" id="GO:0003682">
    <property type="term" value="F:chromatin binding"/>
    <property type="evidence" value="ECO:0007669"/>
    <property type="project" value="TreeGrafter"/>
</dbReference>
<dbReference type="GO" id="GO:0005634">
    <property type="term" value="C:nucleus"/>
    <property type="evidence" value="ECO:0007669"/>
    <property type="project" value="UniProtKB-SubCell"/>
</dbReference>
<dbReference type="InterPro" id="IPR019140">
    <property type="entry name" value="MCM_complex-bd"/>
</dbReference>
<keyword evidence="4" id="KW-0539">Nucleus</keyword>
<dbReference type="Pfam" id="PF09739">
    <property type="entry name" value="MCM_bind"/>
    <property type="match status" value="2"/>
</dbReference>
<dbReference type="GO" id="GO:0006261">
    <property type="term" value="P:DNA-templated DNA replication"/>
    <property type="evidence" value="ECO:0007669"/>
    <property type="project" value="TreeGrafter"/>
</dbReference>
<sequence>MQELIKKPLNEVDIFFKSCHHDPEKTVEATLDFFKKQLDCSTNDLLKVPSLNDIPQEQLMLGQLVRFRCMIQDMYDPEYFMPTFYKDDALVTSLFRDPLDENFGHEFADSRPVDRYTWHCIAVPAENEWVNNGYQRESNTSASIGADLYTAARDEEVPVKKRKSEQKAISDMQPLRYQCFPLSTHHKSCIVKVYSHTTCLGLNDVIEVVGIISRFPERAEESQLENICFGTDEYFFKNPPTSVIPRIHAVFCKKIFHQNPLLGYHIEEENAILRRRMLEEAPKWRNELMSILTQALLGDEHTAEYVLLHLISRVYIRHDVLPLGKFSLNLRNANAEHAKLLAQLFSQLLVKSHLVEMSLEFLNGTKFIPSKDYDLNRIESGLLQLPNGTHLICDENALDAGQLSAVGVENFKALGNMIQNQTVQYNFGFHRMEFDTDVPVLYVSQGKGLIRCDFQVKLHPVKPVHQLPEVTATIKEYLTDELLLNLRRYITITEMSDHKLNEEMQRTVQDDFVSMRAANPTMTADDLHNLLVVARYVALSKGELDLTLESWNHAKGLEAKRLASCA</sequence>
<reference evidence="5 6" key="1">
    <citation type="journal article" date="2017" name="Gigascience">
        <title>Draft genome of the honey bee ectoparasitic mite, Tropilaelaps mercedesae, is shaped by the parasitic life history.</title>
        <authorList>
            <person name="Dong X."/>
            <person name="Armstrong S.D."/>
            <person name="Xia D."/>
            <person name="Makepeace B.L."/>
            <person name="Darby A.C."/>
            <person name="Kadowaki T."/>
        </authorList>
    </citation>
    <scope>NUCLEOTIDE SEQUENCE [LARGE SCALE GENOMIC DNA]</scope>
    <source>
        <strain evidence="5">Wuxi-XJTLU</strain>
    </source>
</reference>
<evidence type="ECO:0000313" key="6">
    <source>
        <dbReference type="Proteomes" id="UP000192247"/>
    </source>
</evidence>
<protein>
    <recommendedName>
        <fullName evidence="3">Mini-chromosome maintenance complex-binding protein</fullName>
    </recommendedName>
</protein>
<evidence type="ECO:0000256" key="3">
    <source>
        <dbReference type="ARBA" id="ARBA00015405"/>
    </source>
</evidence>
<evidence type="ECO:0000256" key="2">
    <source>
        <dbReference type="ARBA" id="ARBA00007925"/>
    </source>
</evidence>
<comment type="subcellular location">
    <subcellularLocation>
        <location evidence="1">Nucleus</location>
    </subcellularLocation>
</comment>
<dbReference type="STRING" id="418985.A0A1V9WYC3"/>
<name>A0A1V9WYC3_9ACAR</name>
<comment type="caution">
    <text evidence="5">The sequence shown here is derived from an EMBL/GenBank/DDBJ whole genome shotgun (WGS) entry which is preliminary data.</text>
</comment>
<dbReference type="PANTHER" id="PTHR13489">
    <property type="entry name" value="MINI-CHROMOSOME MAINTENANCE COMPLEX-BINDING PROTEIN"/>
    <property type="match status" value="1"/>
</dbReference>
<dbReference type="OrthoDB" id="329666at2759"/>
<comment type="similarity">
    <text evidence="2">Belongs to the MCMBP family.</text>
</comment>
<evidence type="ECO:0000256" key="4">
    <source>
        <dbReference type="ARBA" id="ARBA00023242"/>
    </source>
</evidence>
<dbReference type="Proteomes" id="UP000192247">
    <property type="component" value="Unassembled WGS sequence"/>
</dbReference>
<dbReference type="FunCoup" id="A0A1V9WYC3">
    <property type="interactions" value="1824"/>
</dbReference>
<dbReference type="EMBL" id="MNPL01033126">
    <property type="protein sequence ID" value="OQR66273.1"/>
    <property type="molecule type" value="Genomic_DNA"/>
</dbReference>
<dbReference type="InParanoid" id="A0A1V9WYC3"/>
<dbReference type="PANTHER" id="PTHR13489:SF0">
    <property type="entry name" value="MINI-CHROMOSOME MAINTENANCE COMPLEX-BINDING PROTEIN"/>
    <property type="match status" value="1"/>
</dbReference>
<organism evidence="5 6">
    <name type="scientific">Tropilaelaps mercedesae</name>
    <dbReference type="NCBI Taxonomy" id="418985"/>
    <lineage>
        <taxon>Eukaryota</taxon>
        <taxon>Metazoa</taxon>
        <taxon>Ecdysozoa</taxon>
        <taxon>Arthropoda</taxon>
        <taxon>Chelicerata</taxon>
        <taxon>Arachnida</taxon>
        <taxon>Acari</taxon>
        <taxon>Parasitiformes</taxon>
        <taxon>Mesostigmata</taxon>
        <taxon>Gamasina</taxon>
        <taxon>Dermanyssoidea</taxon>
        <taxon>Laelapidae</taxon>
        <taxon>Tropilaelaps</taxon>
    </lineage>
</organism>
<keyword evidence="6" id="KW-1185">Reference proteome</keyword>
<evidence type="ECO:0000256" key="1">
    <source>
        <dbReference type="ARBA" id="ARBA00004123"/>
    </source>
</evidence>